<dbReference type="Pfam" id="PF04006">
    <property type="entry name" value="Mpp10"/>
    <property type="match status" value="1"/>
</dbReference>
<evidence type="ECO:0000256" key="1">
    <source>
        <dbReference type="ARBA" id="ARBA00004604"/>
    </source>
</evidence>
<keyword evidence="5 7" id="KW-0687">Ribonucleoprotein</keyword>
<feature type="compositionally biased region" description="Acidic residues" evidence="8">
    <location>
        <begin position="251"/>
        <end position="265"/>
    </location>
</feature>
<dbReference type="PANTHER" id="PTHR17039:SF0">
    <property type="entry name" value="U3 SMALL NUCLEOLAR RIBONUCLEOPROTEIN PROTEIN MPP10"/>
    <property type="match status" value="1"/>
</dbReference>
<comment type="subcellular location">
    <subcellularLocation>
        <location evidence="1 7">Nucleus</location>
        <location evidence="1 7">Nucleolus</location>
    </subcellularLocation>
</comment>
<reference evidence="10" key="1">
    <citation type="submission" date="2016-05" db="EMBL/GenBank/DDBJ databases">
        <title>Comparative genomics of biotechnologically important yeasts.</title>
        <authorList>
            <consortium name="DOE Joint Genome Institute"/>
            <person name="Riley R."/>
            <person name="Haridas S."/>
            <person name="Wolfe K.H."/>
            <person name="Lopes M.R."/>
            <person name="Hittinger C.T."/>
            <person name="Goker M."/>
            <person name="Salamov A."/>
            <person name="Wisecaver J."/>
            <person name="Long T.M."/>
            <person name="Aerts A.L."/>
            <person name="Barry K."/>
            <person name="Choi C."/>
            <person name="Clum A."/>
            <person name="Coughlan A.Y."/>
            <person name="Deshpande S."/>
            <person name="Douglass A.P."/>
            <person name="Hanson S.J."/>
            <person name="Klenk H.-P."/>
            <person name="Labutti K."/>
            <person name="Lapidus A."/>
            <person name="Lindquist E."/>
            <person name="Lipzen A."/>
            <person name="Meier-Kolthoff J.P."/>
            <person name="Ohm R.A."/>
            <person name="Otillar R.P."/>
            <person name="Pangilinan J."/>
            <person name="Peng Y."/>
            <person name="Rokas A."/>
            <person name="Rosa C.A."/>
            <person name="Scheuner C."/>
            <person name="Sibirny A.A."/>
            <person name="Slot J.C."/>
            <person name="Stielow J.B."/>
            <person name="Sun H."/>
            <person name="Kurtzman C.P."/>
            <person name="Blackwell M."/>
            <person name="Grigoriev I.V."/>
            <person name="Jeffries T.W."/>
        </authorList>
    </citation>
    <scope>NUCLEOTIDE SEQUENCE [LARGE SCALE GENOMIC DNA]</scope>
    <source>
        <strain evidence="10">NRRL Y-12698</strain>
    </source>
</reference>
<dbReference type="PANTHER" id="PTHR17039">
    <property type="entry name" value="U3 SMALL NUCLEOLAR RIBONUCLEOPROTEIN PROTEIN MPP10"/>
    <property type="match status" value="1"/>
</dbReference>
<feature type="compositionally biased region" description="Acidic residues" evidence="8">
    <location>
        <begin position="100"/>
        <end position="110"/>
    </location>
</feature>
<sequence>MSSTTDILDLFTEDPTAVFAQSVESQDSVLQTIKQYLDPVIKANTDAENQQRSIIDEIYVDGLDSSQVWGQAKLIIDDVSENLLSEKIPELKALFSVEFADEEESGEESAEGSGLEDLGSDEELGSEEELEGSEDDLDVEGGLEESQDELEESEAELDVKVPESEEETVTVTTTAKKDAFGLNDDFFDIDEFNRQTLAAENMDDNQEDDGIDMFGDLSDSDEDDVAYFNDFFDKPNEQTKVVAKKSKKAEEEEEEEFDFNEDDYDNAMNGAMMDLFADEDTQQEPAEENMSSFQKHQKLIQEEITKLEEEAVAVKKWSMRGEAKARDRPMDSLLEEELEFERTAKPVPVITKESTESLEEMIRRRIKAEEWDDLPRRVVTDLKNFRSSNRFELSETKSSKSLAQLYEDDYQNATGATTAPSAASDELTKAHEEITAMYQSLSHKLDALCSAHFVPKPQQKSLEVKVNTNAIAMEDAQPLTGSTTQTLAPQEIYNPTDARGLKTGNGEIKLKSGLVMSKDELSRDDKQRLRRAVKRKRGKEVAEKAIAAKQSGTPATKKSKTNDVIETLANASNITVVGKKGEMRDVKGNLKKGKVQTGSSGLKL</sequence>
<proteinExistence type="inferred from homology"/>
<dbReference type="RefSeq" id="XP_018986634.1">
    <property type="nucleotide sequence ID" value="XM_019128374.1"/>
</dbReference>
<evidence type="ECO:0000313" key="9">
    <source>
        <dbReference type="EMBL" id="ODQ81306.1"/>
    </source>
</evidence>
<dbReference type="GO" id="GO:0000447">
    <property type="term" value="P:endonucleolytic cleavage in ITS1 to separate SSU-rRNA from 5.8S rRNA and LSU-rRNA from tricistronic rRNA transcript (SSU-rRNA, 5.8S rRNA, LSU-rRNA)"/>
    <property type="evidence" value="ECO:0007669"/>
    <property type="project" value="EnsemblFungi"/>
</dbReference>
<dbReference type="GO" id="GO:0034457">
    <property type="term" value="C:Mpp10 complex"/>
    <property type="evidence" value="ECO:0007669"/>
    <property type="project" value="UniProtKB-UniRule"/>
</dbReference>
<name>A0A1E3QUD9_9ASCO</name>
<dbReference type="GO" id="GO:0000480">
    <property type="term" value="P:endonucleolytic cleavage in 5'-ETS of tricistronic rRNA transcript (SSU-rRNA, 5.8S rRNA, LSU-rRNA)"/>
    <property type="evidence" value="ECO:0007669"/>
    <property type="project" value="EnsemblFungi"/>
</dbReference>
<dbReference type="STRING" id="984486.A0A1E3QUD9"/>
<dbReference type="InterPro" id="IPR012173">
    <property type="entry name" value="Mpp10"/>
</dbReference>
<dbReference type="GO" id="GO:0042802">
    <property type="term" value="F:identical protein binding"/>
    <property type="evidence" value="ECO:0007669"/>
    <property type="project" value="EnsemblFungi"/>
</dbReference>
<organism evidence="9 10">
    <name type="scientific">Babjeviella inositovora NRRL Y-12698</name>
    <dbReference type="NCBI Taxonomy" id="984486"/>
    <lineage>
        <taxon>Eukaryota</taxon>
        <taxon>Fungi</taxon>
        <taxon>Dikarya</taxon>
        <taxon>Ascomycota</taxon>
        <taxon>Saccharomycotina</taxon>
        <taxon>Pichiomycetes</taxon>
        <taxon>Serinales incertae sedis</taxon>
        <taxon>Babjeviella</taxon>
    </lineage>
</organism>
<dbReference type="GO" id="GO:0005732">
    <property type="term" value="C:sno(s)RNA-containing ribonucleoprotein complex"/>
    <property type="evidence" value="ECO:0007669"/>
    <property type="project" value="UniProtKB-UniRule"/>
</dbReference>
<dbReference type="GO" id="GO:0032040">
    <property type="term" value="C:small-subunit processome"/>
    <property type="evidence" value="ECO:0007669"/>
    <property type="project" value="EnsemblFungi"/>
</dbReference>
<feature type="region of interest" description="Disordered" evidence="8">
    <location>
        <begin position="542"/>
        <end position="561"/>
    </location>
</feature>
<evidence type="ECO:0000313" key="10">
    <source>
        <dbReference type="Proteomes" id="UP000094336"/>
    </source>
</evidence>
<evidence type="ECO:0000256" key="4">
    <source>
        <dbReference type="ARBA" id="ARBA00023242"/>
    </source>
</evidence>
<gene>
    <name evidence="9" type="ORF">BABINDRAFT_160668</name>
</gene>
<dbReference type="GO" id="GO:0000472">
    <property type="term" value="P:endonucleolytic cleavage to generate mature 5'-end of SSU-rRNA from (SSU-rRNA, 5.8S rRNA, LSU-rRNA)"/>
    <property type="evidence" value="ECO:0007669"/>
    <property type="project" value="EnsemblFungi"/>
</dbReference>
<dbReference type="AlphaFoldDB" id="A0A1E3QUD9"/>
<comment type="similarity">
    <text evidence="6 7">Belongs to the MPP10 family.</text>
</comment>
<evidence type="ECO:0000256" key="7">
    <source>
        <dbReference type="PIRNR" id="PIRNR017300"/>
    </source>
</evidence>
<dbReference type="PIRSF" id="PIRSF017300">
    <property type="entry name" value="snoRNP_Mpp10"/>
    <property type="match status" value="1"/>
</dbReference>
<evidence type="ECO:0000256" key="6">
    <source>
        <dbReference type="ARBA" id="ARBA00029455"/>
    </source>
</evidence>
<keyword evidence="2 7" id="KW-0690">Ribosome biogenesis</keyword>
<comment type="function">
    <text evidence="7">Involved in nucleolar processing of pre-18S ribosomal RNA.</text>
</comment>
<protein>
    <recommendedName>
        <fullName evidence="7">U3 small nucleolar ribonucleoprotein protein MPP10</fullName>
    </recommendedName>
</protein>
<keyword evidence="10" id="KW-1185">Reference proteome</keyword>
<feature type="region of interest" description="Disordered" evidence="8">
    <location>
        <begin position="100"/>
        <end position="172"/>
    </location>
</feature>
<evidence type="ECO:0000256" key="3">
    <source>
        <dbReference type="ARBA" id="ARBA00022552"/>
    </source>
</evidence>
<keyword evidence="4 7" id="KW-0539">Nucleus</keyword>
<dbReference type="OrthoDB" id="445326at2759"/>
<feature type="region of interest" description="Disordered" evidence="8">
    <location>
        <begin position="585"/>
        <end position="604"/>
    </location>
</feature>
<accession>A0A1E3QUD9</accession>
<dbReference type="GeneID" id="30146227"/>
<dbReference type="EMBL" id="KV454428">
    <property type="protein sequence ID" value="ODQ81306.1"/>
    <property type="molecule type" value="Genomic_DNA"/>
</dbReference>
<feature type="compositionally biased region" description="Acidic residues" evidence="8">
    <location>
        <begin position="118"/>
        <end position="156"/>
    </location>
</feature>
<feature type="region of interest" description="Disordered" evidence="8">
    <location>
        <begin position="243"/>
        <end position="265"/>
    </location>
</feature>
<evidence type="ECO:0000256" key="2">
    <source>
        <dbReference type="ARBA" id="ARBA00022517"/>
    </source>
</evidence>
<dbReference type="Proteomes" id="UP000094336">
    <property type="component" value="Unassembled WGS sequence"/>
</dbReference>
<evidence type="ECO:0000256" key="5">
    <source>
        <dbReference type="ARBA" id="ARBA00023274"/>
    </source>
</evidence>
<evidence type="ECO:0000256" key="8">
    <source>
        <dbReference type="SAM" id="MobiDB-lite"/>
    </source>
</evidence>
<keyword evidence="3 7" id="KW-0698">rRNA processing</keyword>